<dbReference type="AlphaFoldDB" id="K0JUV0"/>
<dbReference type="HOGENOM" id="CLU_069543_0_1_11"/>
<evidence type="ECO:0000256" key="4">
    <source>
        <dbReference type="PROSITE-ProRule" id="PRU00335"/>
    </source>
</evidence>
<dbReference type="PRINTS" id="PR00455">
    <property type="entry name" value="HTHTETR"/>
</dbReference>
<sequence length="243" mass="27212">MYDIHTTRLQACDEHGCEDMGDSVWERRDKEPRQGLSVRRIVRAAIELADADGLAAVSMARVAERLGFTTMSLYRHVRSKDELLLLVVDTLAEPPACLAEPVDGWRAGMERWCREHLAALRRHPWVLQVQASAPPSTPNQLAWMDHGLRVLEETPLSPDDRMSVLLLCTGFVMSQARFTVDVSDQAERDYGALLQRTVDAERYPALRRVVDAGTFGAAGADQDHDFTFGLARLMDGVERLVRG</sequence>
<keyword evidence="3" id="KW-0804">Transcription</keyword>
<dbReference type="eggNOG" id="COG1309">
    <property type="taxonomic scope" value="Bacteria"/>
</dbReference>
<dbReference type="Pfam" id="PF02909">
    <property type="entry name" value="TetR_C_1"/>
    <property type="match status" value="1"/>
</dbReference>
<dbReference type="Gene3D" id="1.10.357.10">
    <property type="entry name" value="Tetracycline Repressor, domain 2"/>
    <property type="match status" value="1"/>
</dbReference>
<dbReference type="PANTHER" id="PTHR30055:SF151">
    <property type="entry name" value="TRANSCRIPTIONAL REGULATORY PROTEIN"/>
    <property type="match status" value="1"/>
</dbReference>
<evidence type="ECO:0000259" key="5">
    <source>
        <dbReference type="PROSITE" id="PS50977"/>
    </source>
</evidence>
<proteinExistence type="predicted"/>
<protein>
    <recommendedName>
        <fullName evidence="5">HTH tetR-type domain-containing protein</fullName>
    </recommendedName>
</protein>
<reference evidence="6 7" key="1">
    <citation type="journal article" date="2012" name="BMC Genomics">
        <title>Complete genome sequence of Saccharothrix espanaensis DSM 44229T and comparison to the other completely sequenced Pseudonocardiaceae.</title>
        <authorList>
            <person name="Strobel T."/>
            <person name="Al-Dilaimi A."/>
            <person name="Blom J."/>
            <person name="Gessner A."/>
            <person name="Kalinowski J."/>
            <person name="Luzhetska M."/>
            <person name="Puhler A."/>
            <person name="Szczepanowski R."/>
            <person name="Bechthold A."/>
            <person name="Ruckert C."/>
        </authorList>
    </citation>
    <scope>NUCLEOTIDE SEQUENCE [LARGE SCALE GENOMIC DNA]</scope>
    <source>
        <strain evidence="7">ATCC 51144 / DSM 44229 / JCM 9112 / NBRC 15066 / NRRL 15764</strain>
    </source>
</reference>
<evidence type="ECO:0000256" key="3">
    <source>
        <dbReference type="ARBA" id="ARBA00023163"/>
    </source>
</evidence>
<dbReference type="Pfam" id="PF00440">
    <property type="entry name" value="TetR_N"/>
    <property type="match status" value="1"/>
</dbReference>
<dbReference type="GO" id="GO:0003700">
    <property type="term" value="F:DNA-binding transcription factor activity"/>
    <property type="evidence" value="ECO:0007669"/>
    <property type="project" value="TreeGrafter"/>
</dbReference>
<keyword evidence="7" id="KW-1185">Reference proteome</keyword>
<organism evidence="6 7">
    <name type="scientific">Saccharothrix espanaensis (strain ATCC 51144 / DSM 44229 / JCM 9112 / NBRC 15066 / NRRL 15764)</name>
    <dbReference type="NCBI Taxonomy" id="1179773"/>
    <lineage>
        <taxon>Bacteria</taxon>
        <taxon>Bacillati</taxon>
        <taxon>Actinomycetota</taxon>
        <taxon>Actinomycetes</taxon>
        <taxon>Pseudonocardiales</taxon>
        <taxon>Pseudonocardiaceae</taxon>
        <taxon>Saccharothrix</taxon>
    </lineage>
</organism>
<evidence type="ECO:0000256" key="2">
    <source>
        <dbReference type="ARBA" id="ARBA00023125"/>
    </source>
</evidence>
<evidence type="ECO:0000313" key="7">
    <source>
        <dbReference type="Proteomes" id="UP000006281"/>
    </source>
</evidence>
<gene>
    <name evidence="6" type="ordered locus">BN6_24270</name>
</gene>
<feature type="domain" description="HTH tetR-type" evidence="5">
    <location>
        <begin position="35"/>
        <end position="95"/>
    </location>
</feature>
<dbReference type="InterPro" id="IPR004111">
    <property type="entry name" value="Repressor_TetR_C"/>
</dbReference>
<keyword evidence="2 4" id="KW-0238">DNA-binding</keyword>
<dbReference type="PROSITE" id="PS50977">
    <property type="entry name" value="HTH_TETR_2"/>
    <property type="match status" value="1"/>
</dbReference>
<dbReference type="PANTHER" id="PTHR30055">
    <property type="entry name" value="HTH-TYPE TRANSCRIPTIONAL REGULATOR RUTR"/>
    <property type="match status" value="1"/>
</dbReference>
<dbReference type="Proteomes" id="UP000006281">
    <property type="component" value="Chromosome"/>
</dbReference>
<dbReference type="SUPFAM" id="SSF46689">
    <property type="entry name" value="Homeodomain-like"/>
    <property type="match status" value="1"/>
</dbReference>
<dbReference type="SUPFAM" id="SSF48498">
    <property type="entry name" value="Tetracyclin repressor-like, C-terminal domain"/>
    <property type="match status" value="1"/>
</dbReference>
<evidence type="ECO:0000313" key="6">
    <source>
        <dbReference type="EMBL" id="CCH29741.1"/>
    </source>
</evidence>
<dbReference type="GO" id="GO:0000976">
    <property type="term" value="F:transcription cis-regulatory region binding"/>
    <property type="evidence" value="ECO:0007669"/>
    <property type="project" value="TreeGrafter"/>
</dbReference>
<accession>K0JUV0</accession>
<dbReference type="InterPro" id="IPR036271">
    <property type="entry name" value="Tet_transcr_reg_TetR-rel_C_sf"/>
</dbReference>
<dbReference type="KEGG" id="sesp:BN6_24270"/>
<name>K0JUV0_SACES</name>
<feature type="DNA-binding region" description="H-T-H motif" evidence="4">
    <location>
        <begin position="58"/>
        <end position="77"/>
    </location>
</feature>
<dbReference type="GO" id="GO:0045892">
    <property type="term" value="P:negative regulation of DNA-templated transcription"/>
    <property type="evidence" value="ECO:0007669"/>
    <property type="project" value="InterPro"/>
</dbReference>
<dbReference type="InterPro" id="IPR050109">
    <property type="entry name" value="HTH-type_TetR-like_transc_reg"/>
</dbReference>
<dbReference type="InterPro" id="IPR001647">
    <property type="entry name" value="HTH_TetR"/>
</dbReference>
<dbReference type="PATRIC" id="fig|1179773.3.peg.2427"/>
<dbReference type="InterPro" id="IPR009057">
    <property type="entry name" value="Homeodomain-like_sf"/>
</dbReference>
<keyword evidence="1" id="KW-0805">Transcription regulation</keyword>
<dbReference type="STRING" id="1179773.BN6_24270"/>
<evidence type="ECO:0000256" key="1">
    <source>
        <dbReference type="ARBA" id="ARBA00023015"/>
    </source>
</evidence>
<dbReference type="EMBL" id="HE804045">
    <property type="protein sequence ID" value="CCH29741.1"/>
    <property type="molecule type" value="Genomic_DNA"/>
</dbReference>
<dbReference type="Gene3D" id="1.10.10.60">
    <property type="entry name" value="Homeodomain-like"/>
    <property type="match status" value="1"/>
</dbReference>